<accession>A0A238BJC3</accession>
<keyword evidence="2" id="KW-1185">Reference proteome</keyword>
<reference evidence="1 2" key="1">
    <citation type="submission" date="2015-12" db="EMBL/GenBank/DDBJ databases">
        <title>Draft genome of the nematode, Onchocerca flexuosa.</title>
        <authorList>
            <person name="Mitreva M."/>
        </authorList>
    </citation>
    <scope>NUCLEOTIDE SEQUENCE [LARGE SCALE GENOMIC DNA]</scope>
    <source>
        <strain evidence="1">Red Deer</strain>
    </source>
</reference>
<dbReference type="OrthoDB" id="5908050at2759"/>
<sequence length="59" mass="6875">MHETHIFIDELQTSFIFKEKETVTTTNCGSIDPYLMNGDIVINKNPKKFVTEKINDDRN</sequence>
<name>A0A238BJC3_9BILA</name>
<protein>
    <submittedName>
        <fullName evidence="1">Uncharacterized protein</fullName>
    </submittedName>
</protein>
<proteinExistence type="predicted"/>
<dbReference type="Proteomes" id="UP000242913">
    <property type="component" value="Unassembled WGS sequence"/>
</dbReference>
<dbReference type="EMBL" id="KZ270768">
    <property type="protein sequence ID" value="OZC05567.1"/>
    <property type="molecule type" value="Genomic_DNA"/>
</dbReference>
<organism evidence="1 2">
    <name type="scientific">Onchocerca flexuosa</name>
    <dbReference type="NCBI Taxonomy" id="387005"/>
    <lineage>
        <taxon>Eukaryota</taxon>
        <taxon>Metazoa</taxon>
        <taxon>Ecdysozoa</taxon>
        <taxon>Nematoda</taxon>
        <taxon>Chromadorea</taxon>
        <taxon>Rhabditida</taxon>
        <taxon>Spirurina</taxon>
        <taxon>Spiruromorpha</taxon>
        <taxon>Filarioidea</taxon>
        <taxon>Onchocercidae</taxon>
        <taxon>Onchocerca</taxon>
    </lineage>
</organism>
<evidence type="ECO:0000313" key="2">
    <source>
        <dbReference type="Proteomes" id="UP000242913"/>
    </source>
</evidence>
<gene>
    <name evidence="1" type="ORF">X798_07459</name>
</gene>
<dbReference type="AlphaFoldDB" id="A0A238BJC3"/>
<evidence type="ECO:0000313" key="1">
    <source>
        <dbReference type="EMBL" id="OZC05567.1"/>
    </source>
</evidence>